<organism evidence="7 8">
    <name type="scientific">[Clostridium] fimetarium</name>
    <dbReference type="NCBI Taxonomy" id="99656"/>
    <lineage>
        <taxon>Bacteria</taxon>
        <taxon>Bacillati</taxon>
        <taxon>Bacillota</taxon>
        <taxon>Clostridia</taxon>
        <taxon>Lachnospirales</taxon>
        <taxon>Lachnospiraceae</taxon>
    </lineage>
</organism>
<gene>
    <name evidence="7" type="ORF">SAMN05421659_109205</name>
</gene>
<dbReference type="InterPro" id="IPR029753">
    <property type="entry name" value="D-isomer_DH_CS"/>
</dbReference>
<dbReference type="CDD" id="cd12162">
    <property type="entry name" value="2-Hacid_dh_4"/>
    <property type="match status" value="1"/>
</dbReference>
<evidence type="ECO:0000313" key="7">
    <source>
        <dbReference type="EMBL" id="SEW31964.1"/>
    </source>
</evidence>
<dbReference type="Gene3D" id="3.40.50.720">
    <property type="entry name" value="NAD(P)-binding Rossmann-like Domain"/>
    <property type="match status" value="2"/>
</dbReference>
<evidence type="ECO:0000256" key="3">
    <source>
        <dbReference type="ARBA" id="ARBA00023027"/>
    </source>
</evidence>
<reference evidence="7 8" key="1">
    <citation type="submission" date="2016-10" db="EMBL/GenBank/DDBJ databases">
        <authorList>
            <person name="de Groot N.N."/>
        </authorList>
    </citation>
    <scope>NUCLEOTIDE SEQUENCE [LARGE SCALE GENOMIC DNA]</scope>
    <source>
        <strain evidence="7 8">DSM 9179</strain>
    </source>
</reference>
<evidence type="ECO:0000313" key="8">
    <source>
        <dbReference type="Proteomes" id="UP000199701"/>
    </source>
</evidence>
<sequence length="318" mass="35188">MKIVITDSLTLGDDIALGQFNKLGDVEIYKSSTAEEVAIRLADADIAIVNKVPMNEASLKNAPNLKMIALTATGYNNVDLIYTDKRKITVTNVAGYSTNSVVQHTFALLFYILEKLSYYDNYVKSGDYAKSSIFTNFDKIFVELHDKTWGIIGLGEIGRNVASVAKAFGCRVVYYSTSGKNNNSEYERVSFDELLAQSDVISIHAPLNSATENLMNYEAFTKMKRSAILLNLGRGPIVNETDLANALNEDLIDGAGLDVICKEPIEASNPLLTIKDSCKLIITPHIAWATFEARSRLMDEVYENIAAFIRGEKRNVIE</sequence>
<name>A0A1I0QWR3_9FIRM</name>
<protein>
    <submittedName>
        <fullName evidence="7">Glycerate dehydrogenase</fullName>
    </submittedName>
</protein>
<dbReference type="AlphaFoldDB" id="A0A1I0QWR3"/>
<feature type="domain" description="D-isomer specific 2-hydroxyacid dehydrogenase catalytic" evidence="5">
    <location>
        <begin position="4"/>
        <end position="314"/>
    </location>
</feature>
<dbReference type="GO" id="GO:0051287">
    <property type="term" value="F:NAD binding"/>
    <property type="evidence" value="ECO:0007669"/>
    <property type="project" value="InterPro"/>
</dbReference>
<dbReference type="PANTHER" id="PTHR43761">
    <property type="entry name" value="D-ISOMER SPECIFIC 2-HYDROXYACID DEHYDROGENASE FAMILY PROTEIN (AFU_ORTHOLOGUE AFUA_1G13630)"/>
    <property type="match status" value="1"/>
</dbReference>
<proteinExistence type="inferred from homology"/>
<evidence type="ECO:0000256" key="1">
    <source>
        <dbReference type="ARBA" id="ARBA00005854"/>
    </source>
</evidence>
<dbReference type="InterPro" id="IPR050418">
    <property type="entry name" value="D-iso_2-hydroxyacid_DH_PdxB"/>
</dbReference>
<evidence type="ECO:0000259" key="5">
    <source>
        <dbReference type="Pfam" id="PF00389"/>
    </source>
</evidence>
<evidence type="ECO:0000256" key="2">
    <source>
        <dbReference type="ARBA" id="ARBA00023002"/>
    </source>
</evidence>
<accession>A0A1I0QWR3</accession>
<dbReference type="SUPFAM" id="SSF51735">
    <property type="entry name" value="NAD(P)-binding Rossmann-fold domains"/>
    <property type="match status" value="1"/>
</dbReference>
<comment type="similarity">
    <text evidence="1 4">Belongs to the D-isomer specific 2-hydroxyacid dehydrogenase family.</text>
</comment>
<evidence type="ECO:0000256" key="4">
    <source>
        <dbReference type="RuleBase" id="RU003719"/>
    </source>
</evidence>
<feature type="domain" description="D-isomer specific 2-hydroxyacid dehydrogenase NAD-binding" evidence="6">
    <location>
        <begin position="106"/>
        <end position="287"/>
    </location>
</feature>
<dbReference type="InterPro" id="IPR006140">
    <property type="entry name" value="D-isomer_DH_NAD-bd"/>
</dbReference>
<dbReference type="Proteomes" id="UP000199701">
    <property type="component" value="Unassembled WGS sequence"/>
</dbReference>
<dbReference type="PROSITE" id="PS00670">
    <property type="entry name" value="D_2_HYDROXYACID_DH_2"/>
    <property type="match status" value="1"/>
</dbReference>
<dbReference type="SUPFAM" id="SSF52283">
    <property type="entry name" value="Formate/glycerate dehydrogenase catalytic domain-like"/>
    <property type="match status" value="1"/>
</dbReference>
<dbReference type="EMBL" id="FOJI01000009">
    <property type="protein sequence ID" value="SEW31964.1"/>
    <property type="molecule type" value="Genomic_DNA"/>
</dbReference>
<dbReference type="Pfam" id="PF02826">
    <property type="entry name" value="2-Hacid_dh_C"/>
    <property type="match status" value="1"/>
</dbReference>
<keyword evidence="8" id="KW-1185">Reference proteome</keyword>
<keyword evidence="2 4" id="KW-0560">Oxidoreductase</keyword>
<dbReference type="NCBIfam" id="NF006263">
    <property type="entry name" value="PRK08410.1"/>
    <property type="match status" value="1"/>
</dbReference>
<dbReference type="RefSeq" id="WP_330385982.1">
    <property type="nucleotide sequence ID" value="NZ_FOJI01000009.1"/>
</dbReference>
<dbReference type="InterPro" id="IPR036291">
    <property type="entry name" value="NAD(P)-bd_dom_sf"/>
</dbReference>
<keyword evidence="3" id="KW-0520">NAD</keyword>
<dbReference type="GO" id="GO:0016616">
    <property type="term" value="F:oxidoreductase activity, acting on the CH-OH group of donors, NAD or NADP as acceptor"/>
    <property type="evidence" value="ECO:0007669"/>
    <property type="project" value="InterPro"/>
</dbReference>
<evidence type="ECO:0000259" key="6">
    <source>
        <dbReference type="Pfam" id="PF02826"/>
    </source>
</evidence>
<dbReference type="InterPro" id="IPR006139">
    <property type="entry name" value="D-isomer_2_OHA_DH_cat_dom"/>
</dbReference>
<dbReference type="STRING" id="99656.SAMN05421659_109205"/>
<dbReference type="PROSITE" id="PS00671">
    <property type="entry name" value="D_2_HYDROXYACID_DH_3"/>
    <property type="match status" value="1"/>
</dbReference>
<dbReference type="PANTHER" id="PTHR43761:SF1">
    <property type="entry name" value="D-ISOMER SPECIFIC 2-HYDROXYACID DEHYDROGENASE CATALYTIC DOMAIN-CONTAINING PROTEIN-RELATED"/>
    <property type="match status" value="1"/>
</dbReference>
<dbReference type="Pfam" id="PF00389">
    <property type="entry name" value="2-Hacid_dh"/>
    <property type="match status" value="1"/>
</dbReference>